<evidence type="ECO:0000313" key="5">
    <source>
        <dbReference type="Proteomes" id="UP000494256"/>
    </source>
</evidence>
<evidence type="ECO:0008006" key="6">
    <source>
        <dbReference type="Google" id="ProtNLM"/>
    </source>
</evidence>
<feature type="signal peptide" evidence="1">
    <location>
        <begin position="1"/>
        <end position="15"/>
    </location>
</feature>
<dbReference type="InterPro" id="IPR005055">
    <property type="entry name" value="A10/PebIII"/>
</dbReference>
<dbReference type="AlphaFoldDB" id="A0A8S0ZFQ6"/>
<evidence type="ECO:0000313" key="3">
    <source>
        <dbReference type="EMBL" id="CAB3234907.1"/>
    </source>
</evidence>
<evidence type="ECO:0000313" key="4">
    <source>
        <dbReference type="Proteomes" id="UP000494106"/>
    </source>
</evidence>
<dbReference type="InterPro" id="IPR036682">
    <property type="entry name" value="OS_D_A10/PebIII_sf"/>
</dbReference>
<dbReference type="Gene3D" id="1.10.2080.10">
    <property type="entry name" value="Insect odorant-binding protein A10/Ejaculatory bulb-specific protein 3"/>
    <property type="match status" value="1"/>
</dbReference>
<dbReference type="EMBL" id="CADEBC010000473">
    <property type="protein sequence ID" value="CAB3231706.1"/>
    <property type="molecule type" value="Genomic_DNA"/>
</dbReference>
<comment type="caution">
    <text evidence="2">The sequence shown here is derived from an EMBL/GenBank/DDBJ whole genome shotgun (WGS) entry which is preliminary data.</text>
</comment>
<dbReference type="Pfam" id="PF03392">
    <property type="entry name" value="OS-D"/>
    <property type="match status" value="1"/>
</dbReference>
<proteinExistence type="predicted"/>
<dbReference type="Proteomes" id="UP000494256">
    <property type="component" value="Unassembled WGS sequence"/>
</dbReference>
<dbReference type="PANTHER" id="PTHR11257">
    <property type="entry name" value="CHEMOSENSORY PROTEIN-RELATED"/>
    <property type="match status" value="1"/>
</dbReference>
<name>A0A8S0ZFQ6_ARCPL</name>
<reference evidence="4 5" key="1">
    <citation type="submission" date="2020-04" db="EMBL/GenBank/DDBJ databases">
        <authorList>
            <person name="Wallbank WR R."/>
            <person name="Pardo Diaz C."/>
            <person name="Kozak K."/>
            <person name="Martin S."/>
            <person name="Jiggins C."/>
            <person name="Moest M."/>
            <person name="Warren A I."/>
            <person name="Byers J.R.P. K."/>
            <person name="Montejo-Kovacevich G."/>
            <person name="Yen C E."/>
        </authorList>
    </citation>
    <scope>NUCLEOTIDE SEQUENCE [LARGE SCALE GENOMIC DNA]</scope>
</reference>
<feature type="chain" id="PRO_5036272946" description="Chemosensory protein" evidence="1">
    <location>
        <begin position="16"/>
        <end position="125"/>
    </location>
</feature>
<evidence type="ECO:0000313" key="2">
    <source>
        <dbReference type="EMBL" id="CAB3231706.1"/>
    </source>
</evidence>
<dbReference type="Proteomes" id="UP000494106">
    <property type="component" value="Unassembled WGS sequence"/>
</dbReference>
<keyword evidence="1" id="KW-0732">Signal</keyword>
<sequence length="125" mass="14314">MKLFIVIALSAFAVAHPDGYYYDLKYEKFNINEIISVDNLLKAYALCFKGAGKCTPEGTDFKRWIPEAFQTSCAQCTENQRVLVAKCLKAIATKFPEDYSELCNVYDPQKHHEVEIQKFIAKYSI</sequence>
<dbReference type="OrthoDB" id="6344725at2759"/>
<dbReference type="SUPFAM" id="SSF100910">
    <property type="entry name" value="Chemosensory protein Csp2"/>
    <property type="match status" value="1"/>
</dbReference>
<protein>
    <recommendedName>
        <fullName evidence="6">Chemosensory protein</fullName>
    </recommendedName>
</protein>
<keyword evidence="4" id="KW-1185">Reference proteome</keyword>
<accession>A0A8S0ZFQ6</accession>
<evidence type="ECO:0000256" key="1">
    <source>
        <dbReference type="SAM" id="SignalP"/>
    </source>
</evidence>
<dbReference type="PANTHER" id="PTHR11257:SF13">
    <property type="entry name" value="GEO07322P1"/>
    <property type="match status" value="1"/>
</dbReference>
<dbReference type="EMBL" id="CADEBD010000297">
    <property type="protein sequence ID" value="CAB3234907.1"/>
    <property type="molecule type" value="Genomic_DNA"/>
</dbReference>
<organism evidence="2 4">
    <name type="scientific">Arctia plantaginis</name>
    <name type="common">Wood tiger moth</name>
    <name type="synonym">Phalaena plantaginis</name>
    <dbReference type="NCBI Taxonomy" id="874455"/>
    <lineage>
        <taxon>Eukaryota</taxon>
        <taxon>Metazoa</taxon>
        <taxon>Ecdysozoa</taxon>
        <taxon>Arthropoda</taxon>
        <taxon>Hexapoda</taxon>
        <taxon>Insecta</taxon>
        <taxon>Pterygota</taxon>
        <taxon>Neoptera</taxon>
        <taxon>Endopterygota</taxon>
        <taxon>Lepidoptera</taxon>
        <taxon>Glossata</taxon>
        <taxon>Ditrysia</taxon>
        <taxon>Noctuoidea</taxon>
        <taxon>Erebidae</taxon>
        <taxon>Arctiinae</taxon>
        <taxon>Arctia</taxon>
    </lineage>
</organism>
<gene>
    <name evidence="2" type="ORF">APLA_LOCUS4568</name>
    <name evidence="3" type="ORF">APLA_LOCUS6790</name>
</gene>